<keyword evidence="5 7" id="KW-0663">Pyridoxal phosphate</keyword>
<keyword evidence="12" id="KW-1185">Reference proteome</keyword>
<dbReference type="KEGG" id="plon:Pla110_38570"/>
<dbReference type="Gene3D" id="3.40.640.10">
    <property type="entry name" value="Type I PLP-dependent aspartate aminotransferase-like (Major domain)"/>
    <property type="match status" value="1"/>
</dbReference>
<dbReference type="PANTHER" id="PTHR21152:SF40">
    <property type="entry name" value="ALANINE--GLYOXYLATE AMINOTRANSFERASE"/>
    <property type="match status" value="1"/>
</dbReference>
<evidence type="ECO:0000256" key="9">
    <source>
        <dbReference type="RuleBase" id="RU004504"/>
    </source>
</evidence>
<dbReference type="SUPFAM" id="SSF53383">
    <property type="entry name" value="PLP-dependent transferases"/>
    <property type="match status" value="1"/>
</dbReference>
<keyword evidence="3" id="KW-0032">Aminotransferase</keyword>
<keyword evidence="4 11" id="KW-0808">Transferase</keyword>
<evidence type="ECO:0000256" key="7">
    <source>
        <dbReference type="PIRSR" id="PIRSR000524-50"/>
    </source>
</evidence>
<dbReference type="GO" id="GO:0019265">
    <property type="term" value="P:glycine biosynthetic process, by transamination of glyoxylate"/>
    <property type="evidence" value="ECO:0007669"/>
    <property type="project" value="TreeGrafter"/>
</dbReference>
<dbReference type="RefSeq" id="WP_144998010.1">
    <property type="nucleotide sequence ID" value="NZ_CP036281.1"/>
</dbReference>
<feature type="domain" description="Aminotransferase class V" evidence="10">
    <location>
        <begin position="36"/>
        <end position="337"/>
    </location>
</feature>
<evidence type="ECO:0000256" key="6">
    <source>
        <dbReference type="PIRSR" id="PIRSR000524-1"/>
    </source>
</evidence>
<dbReference type="InterPro" id="IPR015424">
    <property type="entry name" value="PyrdxlP-dep_Trfase"/>
</dbReference>
<evidence type="ECO:0000256" key="2">
    <source>
        <dbReference type="ARBA" id="ARBA00009236"/>
    </source>
</evidence>
<proteinExistence type="inferred from homology"/>
<dbReference type="OrthoDB" id="389074at2"/>
<dbReference type="FunFam" id="3.40.640.10:FF:000027">
    <property type="entry name" value="Serine--pyruvate aminotransferase, mitochondrial"/>
    <property type="match status" value="1"/>
</dbReference>
<feature type="binding site" evidence="6">
    <location>
        <position position="347"/>
    </location>
    <ligand>
        <name>substrate</name>
    </ligand>
</feature>
<dbReference type="EMBL" id="CP036281">
    <property type="protein sequence ID" value="QDU82102.1"/>
    <property type="molecule type" value="Genomic_DNA"/>
</dbReference>
<evidence type="ECO:0000256" key="3">
    <source>
        <dbReference type="ARBA" id="ARBA00022576"/>
    </source>
</evidence>
<sequence length="393" mass="42269">MSYEIAPAICPPRRVLMGPGPSDISPRVLSAMAAPTVGHLDPYFLKIMDELQEMLRQVFRTRNQLTLAISGTGSDGMEACVFNLIEPGDKMLVCVNGVFGGRMAEVGRRAGAEVVTIEKPFGEIFTASEVESALKEHQPKLIGIVHAETSTGALQPLEEIAKLAHDHNALILADMVTSLGGLPVEVDEWGIDAVYSGTQKCLSCPPGLAPVTFSPRAVEVMDQRKEPVRSWYVDLSLIRNYWGGSRAYHHTAPINMNYGLHEALRIVLQEGLEARFARHQKNHEALKAGLAAIGIDYAVAEENSLPMLNAVKIPEGVDDKAVRAQLLNQFGIEIGAGLGPMAGKTWRIGLMGEASREANVLSFLAALEQCLAKQGHTLTAGASIAAANKVYAG</sequence>
<dbReference type="InterPro" id="IPR020578">
    <property type="entry name" value="Aminotrans_V_PyrdxlP_BS"/>
</dbReference>
<reference evidence="11 12" key="1">
    <citation type="submission" date="2019-02" db="EMBL/GenBank/DDBJ databases">
        <title>Deep-cultivation of Planctomycetes and their phenomic and genomic characterization uncovers novel biology.</title>
        <authorList>
            <person name="Wiegand S."/>
            <person name="Jogler M."/>
            <person name="Boedeker C."/>
            <person name="Pinto D."/>
            <person name="Vollmers J."/>
            <person name="Rivas-Marin E."/>
            <person name="Kohn T."/>
            <person name="Peeters S.H."/>
            <person name="Heuer A."/>
            <person name="Rast P."/>
            <person name="Oberbeckmann S."/>
            <person name="Bunk B."/>
            <person name="Jeske O."/>
            <person name="Meyerdierks A."/>
            <person name="Storesund J.E."/>
            <person name="Kallscheuer N."/>
            <person name="Luecker S."/>
            <person name="Lage O.M."/>
            <person name="Pohl T."/>
            <person name="Merkel B.J."/>
            <person name="Hornburger P."/>
            <person name="Mueller R.-W."/>
            <person name="Bruemmer F."/>
            <person name="Labrenz M."/>
            <person name="Spormann A.M."/>
            <person name="Op den Camp H."/>
            <person name="Overmann J."/>
            <person name="Amann R."/>
            <person name="Jetten M.S.M."/>
            <person name="Mascher T."/>
            <person name="Medema M.H."/>
            <person name="Devos D.P."/>
            <person name="Kaster A.-K."/>
            <person name="Ovreas L."/>
            <person name="Rohde M."/>
            <person name="Galperin M.Y."/>
            <person name="Jogler C."/>
        </authorList>
    </citation>
    <scope>NUCLEOTIDE SEQUENCE [LARGE SCALE GENOMIC DNA]</scope>
    <source>
        <strain evidence="11 12">Pla110</strain>
    </source>
</reference>
<dbReference type="InterPro" id="IPR000192">
    <property type="entry name" value="Aminotrans_V_dom"/>
</dbReference>
<dbReference type="InterPro" id="IPR015422">
    <property type="entry name" value="PyrdxlP-dep_Trfase_small"/>
</dbReference>
<gene>
    <name evidence="11" type="primary">pucG</name>
    <name evidence="11" type="ORF">Pla110_38570</name>
</gene>
<evidence type="ECO:0000313" key="11">
    <source>
        <dbReference type="EMBL" id="QDU82102.1"/>
    </source>
</evidence>
<evidence type="ECO:0000256" key="8">
    <source>
        <dbReference type="RuleBase" id="RU004075"/>
    </source>
</evidence>
<dbReference type="GO" id="GO:0008453">
    <property type="term" value="F:alanine-glyoxylate transaminase activity"/>
    <property type="evidence" value="ECO:0007669"/>
    <property type="project" value="TreeGrafter"/>
</dbReference>
<comment type="cofactor">
    <cofactor evidence="1 7 9">
        <name>pyridoxal 5'-phosphate</name>
        <dbReference type="ChEBI" id="CHEBI:597326"/>
    </cofactor>
</comment>
<dbReference type="PROSITE" id="PS00595">
    <property type="entry name" value="AA_TRANSFER_CLASS_5"/>
    <property type="match status" value="1"/>
</dbReference>
<dbReference type="AlphaFoldDB" id="A0A518CSA4"/>
<accession>A0A518CSA4</accession>
<dbReference type="Proteomes" id="UP000317178">
    <property type="component" value="Chromosome"/>
</dbReference>
<evidence type="ECO:0000256" key="4">
    <source>
        <dbReference type="ARBA" id="ARBA00022679"/>
    </source>
</evidence>
<dbReference type="Gene3D" id="3.90.1150.10">
    <property type="entry name" value="Aspartate Aminotransferase, domain 1"/>
    <property type="match status" value="1"/>
</dbReference>
<dbReference type="EC" id="2.-.-.-" evidence="11"/>
<evidence type="ECO:0000256" key="1">
    <source>
        <dbReference type="ARBA" id="ARBA00001933"/>
    </source>
</evidence>
<feature type="modified residue" description="N6-(pyridoxal phosphate)lysine" evidence="7">
    <location>
        <position position="200"/>
    </location>
</feature>
<dbReference type="PANTHER" id="PTHR21152">
    <property type="entry name" value="AMINOTRANSFERASE CLASS V"/>
    <property type="match status" value="1"/>
</dbReference>
<comment type="similarity">
    <text evidence="2 8">Belongs to the class-V pyridoxal-phosphate-dependent aminotransferase family.</text>
</comment>
<name>A0A518CSA4_9PLAN</name>
<dbReference type="InterPro" id="IPR015421">
    <property type="entry name" value="PyrdxlP-dep_Trfase_major"/>
</dbReference>
<dbReference type="CDD" id="cd06451">
    <property type="entry name" value="AGAT_like"/>
    <property type="match status" value="1"/>
</dbReference>
<dbReference type="GO" id="GO:0004760">
    <property type="term" value="F:L-serine-pyruvate transaminase activity"/>
    <property type="evidence" value="ECO:0007669"/>
    <property type="project" value="TreeGrafter"/>
</dbReference>
<protein>
    <submittedName>
        <fullName evidence="11">Purine catabolism protein PucG</fullName>
        <ecNumber evidence="11">2.-.-.-</ecNumber>
    </submittedName>
</protein>
<organism evidence="11 12">
    <name type="scientific">Polystyrenella longa</name>
    <dbReference type="NCBI Taxonomy" id="2528007"/>
    <lineage>
        <taxon>Bacteria</taxon>
        <taxon>Pseudomonadati</taxon>
        <taxon>Planctomycetota</taxon>
        <taxon>Planctomycetia</taxon>
        <taxon>Planctomycetales</taxon>
        <taxon>Planctomycetaceae</taxon>
        <taxon>Polystyrenella</taxon>
    </lineage>
</organism>
<dbReference type="InterPro" id="IPR024169">
    <property type="entry name" value="SP_NH2Trfase/AEP_transaminase"/>
</dbReference>
<dbReference type="PIRSF" id="PIRSF000524">
    <property type="entry name" value="SPT"/>
    <property type="match status" value="1"/>
</dbReference>
<evidence type="ECO:0000256" key="5">
    <source>
        <dbReference type="ARBA" id="ARBA00022898"/>
    </source>
</evidence>
<evidence type="ECO:0000313" key="12">
    <source>
        <dbReference type="Proteomes" id="UP000317178"/>
    </source>
</evidence>
<evidence type="ECO:0000259" key="10">
    <source>
        <dbReference type="Pfam" id="PF00266"/>
    </source>
</evidence>
<dbReference type="Pfam" id="PF00266">
    <property type="entry name" value="Aminotran_5"/>
    <property type="match status" value="1"/>
</dbReference>